<dbReference type="GeneID" id="19266746"/>
<evidence type="ECO:0000313" key="2">
    <source>
        <dbReference type="Proteomes" id="UP000030651"/>
    </source>
</evidence>
<evidence type="ECO:0000313" key="1">
    <source>
        <dbReference type="EMBL" id="ETS87905.1"/>
    </source>
</evidence>
<accession>W3XPL6</accession>
<proteinExistence type="predicted"/>
<keyword evidence="2" id="KW-1185">Reference proteome</keyword>
<sequence>MPSFIKNHDYPGYATLGDVFNISAASSFEVSNTCIVATSGQIGEAADYSPFEPSGANNEQFSGGHAEQFELALKNIEKSLSAAQPSLSPQELWEGVFNITSFHVGVVPQQDQLEIAAVARRYLRMNKPAWAAICVAALFPPKCLVEVQVQAAYKKDI</sequence>
<reference evidence="2" key="1">
    <citation type="journal article" date="2015" name="BMC Genomics">
        <title>Genomic and transcriptomic analysis of the endophytic fungus Pestalotiopsis fici reveals its lifestyle and high potential for synthesis of natural products.</title>
        <authorList>
            <person name="Wang X."/>
            <person name="Zhang X."/>
            <person name="Liu L."/>
            <person name="Xiang M."/>
            <person name="Wang W."/>
            <person name="Sun X."/>
            <person name="Che Y."/>
            <person name="Guo L."/>
            <person name="Liu G."/>
            <person name="Guo L."/>
            <person name="Wang C."/>
            <person name="Yin W.B."/>
            <person name="Stadler M."/>
            <person name="Zhang X."/>
            <person name="Liu X."/>
        </authorList>
    </citation>
    <scope>NUCLEOTIDE SEQUENCE [LARGE SCALE GENOMIC DNA]</scope>
    <source>
        <strain evidence="2">W106-1 / CGMCC3.15140</strain>
    </source>
</reference>
<dbReference type="InterPro" id="IPR006175">
    <property type="entry name" value="YjgF/YER057c/UK114"/>
</dbReference>
<protein>
    <submittedName>
        <fullName evidence="1">Uncharacterized protein</fullName>
    </submittedName>
</protein>
<dbReference type="KEGG" id="pfy:PFICI_01733"/>
<name>W3XPL6_PESFW</name>
<dbReference type="AlphaFoldDB" id="W3XPL6"/>
<dbReference type="InParanoid" id="W3XPL6"/>
<dbReference type="OrthoDB" id="309640at2759"/>
<dbReference type="Proteomes" id="UP000030651">
    <property type="component" value="Unassembled WGS sequence"/>
</dbReference>
<dbReference type="eggNOG" id="ENOG502TBGS">
    <property type="taxonomic scope" value="Eukaryota"/>
</dbReference>
<gene>
    <name evidence="1" type="ORF">PFICI_01733</name>
</gene>
<dbReference type="SUPFAM" id="SSF55298">
    <property type="entry name" value="YjgF-like"/>
    <property type="match status" value="1"/>
</dbReference>
<dbReference type="OMA" id="AWAAICV"/>
<dbReference type="EMBL" id="KI912109">
    <property type="protein sequence ID" value="ETS87905.1"/>
    <property type="molecule type" value="Genomic_DNA"/>
</dbReference>
<dbReference type="HOGENOM" id="CLU_1695478_0_0_1"/>
<dbReference type="RefSeq" id="XP_007828505.1">
    <property type="nucleotide sequence ID" value="XM_007830314.1"/>
</dbReference>
<dbReference type="InterPro" id="IPR035959">
    <property type="entry name" value="RutC-like_sf"/>
</dbReference>
<dbReference type="Pfam" id="PF01042">
    <property type="entry name" value="Ribonuc_L-PSP"/>
    <property type="match status" value="1"/>
</dbReference>
<dbReference type="Gene3D" id="3.30.1330.40">
    <property type="entry name" value="RutC-like"/>
    <property type="match status" value="1"/>
</dbReference>
<organism evidence="1 2">
    <name type="scientific">Pestalotiopsis fici (strain W106-1 / CGMCC3.15140)</name>
    <dbReference type="NCBI Taxonomy" id="1229662"/>
    <lineage>
        <taxon>Eukaryota</taxon>
        <taxon>Fungi</taxon>
        <taxon>Dikarya</taxon>
        <taxon>Ascomycota</taxon>
        <taxon>Pezizomycotina</taxon>
        <taxon>Sordariomycetes</taxon>
        <taxon>Xylariomycetidae</taxon>
        <taxon>Amphisphaeriales</taxon>
        <taxon>Sporocadaceae</taxon>
        <taxon>Pestalotiopsis</taxon>
    </lineage>
</organism>